<dbReference type="InterPro" id="IPR051325">
    <property type="entry name" value="Nudix_hydrolase_domain"/>
</dbReference>
<accession>A0A2B7X8E6</accession>
<proteinExistence type="predicted"/>
<comment type="caution">
    <text evidence="3">The sequence shown here is derived from an EMBL/GenBank/DDBJ whole genome shotgun (WGS) entry which is preliminary data.</text>
</comment>
<dbReference type="GO" id="GO:0004081">
    <property type="term" value="F:bis(5'-nucleosyl)-tetraphosphatase (asymmetrical) activity"/>
    <property type="evidence" value="ECO:0007669"/>
    <property type="project" value="TreeGrafter"/>
</dbReference>
<dbReference type="Gene3D" id="3.90.79.10">
    <property type="entry name" value="Nucleoside Triphosphate Pyrophosphohydrolase"/>
    <property type="match status" value="1"/>
</dbReference>
<evidence type="ECO:0000259" key="2">
    <source>
        <dbReference type="Pfam" id="PF00293"/>
    </source>
</evidence>
<dbReference type="PANTHER" id="PTHR21340:SF0">
    <property type="entry name" value="BIS(5'-NUCLEOSYL)-TETRAPHOSPHATASE [ASYMMETRICAL]"/>
    <property type="match status" value="1"/>
</dbReference>
<evidence type="ECO:0000256" key="1">
    <source>
        <dbReference type="ARBA" id="ARBA00022801"/>
    </source>
</evidence>
<sequence length="176" mass="19781">MASDRSLRFSHSFVISCGTVTVDLVRSKLLLIHWHATGEYFLPKGRKDVGETLERTALHGTFEETGYKVELLPLTIQTRATGGSDTKAKNTSVTEPVAVQQRVTKEGILKIIFWFAAKGSLTEKREKGSQQEGEDFDAVWVRFEQASNILSFDDDKQIAEEVLMHVIDEAAEEKKH</sequence>
<dbReference type="InterPro" id="IPR000086">
    <property type="entry name" value="NUDIX_hydrolase_dom"/>
</dbReference>
<reference evidence="3 4" key="1">
    <citation type="submission" date="2017-10" db="EMBL/GenBank/DDBJ databases">
        <title>Comparative genomics in systemic dimorphic fungi from Ajellomycetaceae.</title>
        <authorList>
            <person name="Munoz J.F."/>
            <person name="Mcewen J.G."/>
            <person name="Clay O.K."/>
            <person name="Cuomo C.A."/>
        </authorList>
    </citation>
    <scope>NUCLEOTIDE SEQUENCE [LARGE SCALE GENOMIC DNA]</scope>
    <source>
        <strain evidence="3 4">UAMH5409</strain>
    </source>
</reference>
<name>A0A2B7X8E6_9EURO</name>
<keyword evidence="4" id="KW-1185">Reference proteome</keyword>
<feature type="domain" description="Nudix hydrolase" evidence="2">
    <location>
        <begin position="26"/>
        <end position="150"/>
    </location>
</feature>
<dbReference type="Pfam" id="PF00293">
    <property type="entry name" value="NUDIX"/>
    <property type="match status" value="1"/>
</dbReference>
<dbReference type="EMBL" id="PDNB01000130">
    <property type="protein sequence ID" value="PGH04987.1"/>
    <property type="molecule type" value="Genomic_DNA"/>
</dbReference>
<gene>
    <name evidence="3" type="ORF">AJ79_06944</name>
</gene>
<evidence type="ECO:0000313" key="4">
    <source>
        <dbReference type="Proteomes" id="UP000223968"/>
    </source>
</evidence>
<evidence type="ECO:0000313" key="3">
    <source>
        <dbReference type="EMBL" id="PGH04987.1"/>
    </source>
</evidence>
<keyword evidence="1" id="KW-0378">Hydrolase</keyword>
<dbReference type="OrthoDB" id="10259236at2759"/>
<dbReference type="GO" id="GO:0006754">
    <property type="term" value="P:ATP biosynthetic process"/>
    <property type="evidence" value="ECO:0007669"/>
    <property type="project" value="TreeGrafter"/>
</dbReference>
<dbReference type="AlphaFoldDB" id="A0A2B7X8E6"/>
<dbReference type="GO" id="GO:0006167">
    <property type="term" value="P:AMP biosynthetic process"/>
    <property type="evidence" value="ECO:0007669"/>
    <property type="project" value="TreeGrafter"/>
</dbReference>
<dbReference type="Proteomes" id="UP000223968">
    <property type="component" value="Unassembled WGS sequence"/>
</dbReference>
<protein>
    <recommendedName>
        <fullName evidence="2">Nudix hydrolase domain-containing protein</fullName>
    </recommendedName>
</protein>
<dbReference type="SUPFAM" id="SSF55811">
    <property type="entry name" value="Nudix"/>
    <property type="match status" value="1"/>
</dbReference>
<dbReference type="InterPro" id="IPR015797">
    <property type="entry name" value="NUDIX_hydrolase-like_dom_sf"/>
</dbReference>
<dbReference type="PANTHER" id="PTHR21340">
    <property type="entry name" value="DIADENOSINE 5,5-P1,P4-TETRAPHOSPHATE PYROPHOSPHOHYDROLASE MUTT"/>
    <property type="match status" value="1"/>
</dbReference>
<organism evidence="3 4">
    <name type="scientific">Helicocarpus griseus UAMH5409</name>
    <dbReference type="NCBI Taxonomy" id="1447875"/>
    <lineage>
        <taxon>Eukaryota</taxon>
        <taxon>Fungi</taxon>
        <taxon>Dikarya</taxon>
        <taxon>Ascomycota</taxon>
        <taxon>Pezizomycotina</taxon>
        <taxon>Eurotiomycetes</taxon>
        <taxon>Eurotiomycetidae</taxon>
        <taxon>Onygenales</taxon>
        <taxon>Ajellomycetaceae</taxon>
        <taxon>Helicocarpus</taxon>
    </lineage>
</organism>